<proteinExistence type="inferred from homology"/>
<dbReference type="GO" id="GO:0032259">
    <property type="term" value="P:methylation"/>
    <property type="evidence" value="ECO:0007669"/>
    <property type="project" value="UniProtKB-KW"/>
</dbReference>
<keyword evidence="6 8" id="KW-0234">DNA repair</keyword>
<evidence type="ECO:0000259" key="9">
    <source>
        <dbReference type="Pfam" id="PF01035"/>
    </source>
</evidence>
<evidence type="ECO:0000256" key="6">
    <source>
        <dbReference type="ARBA" id="ARBA00023204"/>
    </source>
</evidence>
<feature type="domain" description="Methylguanine DNA methyltransferase ribonuclease-like" evidence="10">
    <location>
        <begin position="4"/>
        <end position="76"/>
    </location>
</feature>
<dbReference type="SUPFAM" id="SSF46767">
    <property type="entry name" value="Methylated DNA-protein cysteine methyltransferase, C-terminal domain"/>
    <property type="match status" value="1"/>
</dbReference>
<dbReference type="HAMAP" id="MF_00772">
    <property type="entry name" value="OGT"/>
    <property type="match status" value="1"/>
</dbReference>
<feature type="active site" description="Nucleophile; methyl group acceptor" evidence="8">
    <location>
        <position position="132"/>
    </location>
</feature>
<evidence type="ECO:0000256" key="7">
    <source>
        <dbReference type="ARBA" id="ARBA00049348"/>
    </source>
</evidence>
<dbReference type="FunFam" id="1.10.10.10:FF:000214">
    <property type="entry name" value="Methylated-DNA--protein-cysteine methyltransferase"/>
    <property type="match status" value="1"/>
</dbReference>
<dbReference type="NCBIfam" id="TIGR00589">
    <property type="entry name" value="ogt"/>
    <property type="match status" value="1"/>
</dbReference>
<dbReference type="InterPro" id="IPR036217">
    <property type="entry name" value="MethylDNA_cys_MeTrfase_DNAb"/>
</dbReference>
<reference evidence="11 12" key="1">
    <citation type="submission" date="2017-03" db="EMBL/GenBank/DDBJ databases">
        <title>Draft genome sequence of Streptomyces scabrisporus NF3, endophyte isolated from Amphipterygium adstringens.</title>
        <authorList>
            <person name="Vazquez M."/>
            <person name="Ceapa C.D."/>
            <person name="Rodriguez Luna D."/>
            <person name="Sanchez Esquivel S."/>
        </authorList>
    </citation>
    <scope>NUCLEOTIDE SEQUENCE [LARGE SCALE GENOMIC DNA]</scope>
    <source>
        <strain evidence="11 12">NF3</strain>
    </source>
</reference>
<keyword evidence="8" id="KW-0963">Cytoplasm</keyword>
<dbReference type="SUPFAM" id="SSF53155">
    <property type="entry name" value="Methylated DNA-protein cysteine methyltransferase domain"/>
    <property type="match status" value="1"/>
</dbReference>
<comment type="caution">
    <text evidence="11">The sequence shown here is derived from an EMBL/GenBank/DDBJ whole genome shotgun (WGS) entry which is preliminary data.</text>
</comment>
<dbReference type="Gene3D" id="3.30.160.70">
    <property type="entry name" value="Methylated DNA-protein cysteine methyltransferase domain"/>
    <property type="match status" value="1"/>
</dbReference>
<gene>
    <name evidence="11" type="ORF">B4N89_39965</name>
</gene>
<dbReference type="PANTHER" id="PTHR10815:SF5">
    <property type="entry name" value="METHYLATED-DNA--PROTEIN-CYSTEINE METHYLTRANSFERASE"/>
    <property type="match status" value="1"/>
</dbReference>
<dbReference type="Proteomes" id="UP000190037">
    <property type="component" value="Unassembled WGS sequence"/>
</dbReference>
<dbReference type="InterPro" id="IPR008332">
    <property type="entry name" value="MethylG_MeTrfase_N"/>
</dbReference>
<dbReference type="InterPro" id="IPR023546">
    <property type="entry name" value="MGMT"/>
</dbReference>
<dbReference type="STRING" id="159449.B4N89_39965"/>
<feature type="domain" description="Methylated-DNA-[protein]-cysteine S-methyltransferase DNA binding" evidence="9">
    <location>
        <begin position="81"/>
        <end position="160"/>
    </location>
</feature>
<evidence type="ECO:0000313" key="11">
    <source>
        <dbReference type="EMBL" id="OPC78342.1"/>
    </source>
</evidence>
<keyword evidence="12" id="KW-1185">Reference proteome</keyword>
<dbReference type="PANTHER" id="PTHR10815">
    <property type="entry name" value="METHYLATED-DNA--PROTEIN-CYSTEINE METHYLTRANSFERASE"/>
    <property type="match status" value="1"/>
</dbReference>
<evidence type="ECO:0000256" key="3">
    <source>
        <dbReference type="ARBA" id="ARBA00022603"/>
    </source>
</evidence>
<comment type="miscellaneous">
    <text evidence="8">This enzyme catalyzes only one turnover and therefore is not strictly catalytic. According to one definition, an enzyme is a biocatalyst that acts repeatedly and over many reaction cycles.</text>
</comment>
<dbReference type="GO" id="GO:0006307">
    <property type="term" value="P:DNA alkylation repair"/>
    <property type="evidence" value="ECO:0007669"/>
    <property type="project" value="UniProtKB-UniRule"/>
</dbReference>
<evidence type="ECO:0000256" key="2">
    <source>
        <dbReference type="ARBA" id="ARBA00008711"/>
    </source>
</evidence>
<evidence type="ECO:0000256" key="4">
    <source>
        <dbReference type="ARBA" id="ARBA00022679"/>
    </source>
</evidence>
<dbReference type="EMBL" id="MWQN01000003">
    <property type="protein sequence ID" value="OPC78342.1"/>
    <property type="molecule type" value="Genomic_DNA"/>
</dbReference>
<comment type="catalytic activity">
    <reaction evidence="1 8">
        <text>a 4-O-methyl-thymidine in DNA + L-cysteinyl-[protein] = a thymidine in DNA + S-methyl-L-cysteinyl-[protein]</text>
        <dbReference type="Rhea" id="RHEA:53428"/>
        <dbReference type="Rhea" id="RHEA-COMP:10131"/>
        <dbReference type="Rhea" id="RHEA-COMP:10132"/>
        <dbReference type="Rhea" id="RHEA-COMP:13555"/>
        <dbReference type="Rhea" id="RHEA-COMP:13556"/>
        <dbReference type="ChEBI" id="CHEBI:29950"/>
        <dbReference type="ChEBI" id="CHEBI:82612"/>
        <dbReference type="ChEBI" id="CHEBI:137386"/>
        <dbReference type="ChEBI" id="CHEBI:137387"/>
        <dbReference type="EC" id="2.1.1.63"/>
    </reaction>
</comment>
<organism evidence="11 12">
    <name type="scientific">Embleya scabrispora</name>
    <dbReference type="NCBI Taxonomy" id="159449"/>
    <lineage>
        <taxon>Bacteria</taxon>
        <taxon>Bacillati</taxon>
        <taxon>Actinomycetota</taxon>
        <taxon>Actinomycetes</taxon>
        <taxon>Kitasatosporales</taxon>
        <taxon>Streptomycetaceae</taxon>
        <taxon>Embleya</taxon>
    </lineage>
</organism>
<accession>A0A1T3NNM5</accession>
<dbReference type="InterPro" id="IPR036631">
    <property type="entry name" value="MGMT_N_sf"/>
</dbReference>
<evidence type="ECO:0000259" key="10">
    <source>
        <dbReference type="Pfam" id="PF02870"/>
    </source>
</evidence>
<name>A0A1T3NNM5_9ACTN</name>
<comment type="catalytic activity">
    <reaction evidence="7 8">
        <text>a 6-O-methyl-2'-deoxyguanosine in DNA + L-cysteinyl-[protein] = S-methyl-L-cysteinyl-[protein] + a 2'-deoxyguanosine in DNA</text>
        <dbReference type="Rhea" id="RHEA:24000"/>
        <dbReference type="Rhea" id="RHEA-COMP:10131"/>
        <dbReference type="Rhea" id="RHEA-COMP:10132"/>
        <dbReference type="Rhea" id="RHEA-COMP:11367"/>
        <dbReference type="Rhea" id="RHEA-COMP:11368"/>
        <dbReference type="ChEBI" id="CHEBI:29950"/>
        <dbReference type="ChEBI" id="CHEBI:82612"/>
        <dbReference type="ChEBI" id="CHEBI:85445"/>
        <dbReference type="ChEBI" id="CHEBI:85448"/>
        <dbReference type="EC" id="2.1.1.63"/>
    </reaction>
</comment>
<keyword evidence="4 8" id="KW-0808">Transferase</keyword>
<keyword evidence="3 8" id="KW-0489">Methyltransferase</keyword>
<dbReference type="GO" id="GO:0005737">
    <property type="term" value="C:cytoplasm"/>
    <property type="evidence" value="ECO:0007669"/>
    <property type="project" value="UniProtKB-SubCell"/>
</dbReference>
<dbReference type="GO" id="GO:0003908">
    <property type="term" value="F:methylated-DNA-[protein]-cysteine S-methyltransferase activity"/>
    <property type="evidence" value="ECO:0007669"/>
    <property type="project" value="UniProtKB-UniRule"/>
</dbReference>
<dbReference type="InterPro" id="IPR036388">
    <property type="entry name" value="WH-like_DNA-bd_sf"/>
</dbReference>
<comment type="function">
    <text evidence="8">Involved in the cellular defense against the biological effects of O6-methylguanine (O6-MeG) and O4-methylthymine (O4-MeT) in DNA. Repairs the methylated nucleobase in DNA by stoichiometrically transferring the methyl group to a cysteine residue in the enzyme. This is a suicide reaction: the enzyme is irreversibly inactivated.</text>
</comment>
<evidence type="ECO:0000256" key="5">
    <source>
        <dbReference type="ARBA" id="ARBA00022763"/>
    </source>
</evidence>
<evidence type="ECO:0000256" key="1">
    <source>
        <dbReference type="ARBA" id="ARBA00001286"/>
    </source>
</evidence>
<keyword evidence="5 8" id="KW-0227">DNA damage</keyword>
<dbReference type="RefSeq" id="WP_078981433.1">
    <property type="nucleotide sequence ID" value="NZ_MWQN01000003.1"/>
</dbReference>
<evidence type="ECO:0000256" key="8">
    <source>
        <dbReference type="HAMAP-Rule" id="MF_00772"/>
    </source>
</evidence>
<dbReference type="OrthoDB" id="9802228at2"/>
<sequence>MDTRHALVDTSLGALTVVAADDAVVGLYFPGHWYLPPEESLGRRVDHHDDPLLARTAAQLVEYLAGERTSFDVPTATHGDPFQEQVWAMLREIPFGETTTYGALAERLGNKALAQSVGQAVGHNPISIIVACHRVVGSDGRLTGFAGGLVRKRTLLDLEESEASKAARLF</sequence>
<dbReference type="Pfam" id="PF01035">
    <property type="entry name" value="DNA_binding_1"/>
    <property type="match status" value="1"/>
</dbReference>
<dbReference type="Gene3D" id="1.10.10.10">
    <property type="entry name" value="Winged helix-like DNA-binding domain superfamily/Winged helix DNA-binding domain"/>
    <property type="match status" value="1"/>
</dbReference>
<comment type="similarity">
    <text evidence="2 8">Belongs to the MGMT family.</text>
</comment>
<evidence type="ECO:0000313" key="12">
    <source>
        <dbReference type="Proteomes" id="UP000190037"/>
    </source>
</evidence>
<dbReference type="AlphaFoldDB" id="A0A1T3NNM5"/>
<dbReference type="CDD" id="cd06445">
    <property type="entry name" value="ATase"/>
    <property type="match status" value="1"/>
</dbReference>
<dbReference type="InterPro" id="IPR014048">
    <property type="entry name" value="MethylDNA_cys_MeTrfase_DNA-bd"/>
</dbReference>
<comment type="subcellular location">
    <subcellularLocation>
        <location evidence="8">Cytoplasm</location>
    </subcellularLocation>
</comment>
<dbReference type="Pfam" id="PF02870">
    <property type="entry name" value="Methyltransf_1N"/>
    <property type="match status" value="1"/>
</dbReference>
<protein>
    <recommendedName>
        <fullName evidence="8">Methylated-DNA--protein-cysteine methyltransferase</fullName>
        <ecNumber evidence="8">2.1.1.63</ecNumber>
    </recommendedName>
    <alternativeName>
        <fullName evidence="8">6-O-methylguanine-DNA methyltransferase</fullName>
        <shortName evidence="8">MGMT</shortName>
    </alternativeName>
    <alternativeName>
        <fullName evidence="8">O-6-methylguanine-DNA-alkyltransferase</fullName>
    </alternativeName>
</protein>
<dbReference type="EC" id="2.1.1.63" evidence="8"/>